<dbReference type="UniPathway" id="UPA00070">
    <property type="reaction ID" value="UER00120"/>
</dbReference>
<dbReference type="InterPro" id="IPR018089">
    <property type="entry name" value="OMPdecase_AS"/>
</dbReference>
<name>A0A7S8HBU4_9HYPH</name>
<feature type="binding site" evidence="7 9">
    <location>
        <position position="220"/>
    </location>
    <ligand>
        <name>substrate</name>
    </ligand>
</feature>
<comment type="pathway">
    <text evidence="2 7 10">Pyrimidine metabolism; UMP biosynthesis via de novo pathway; UMP from orotate: step 2/2.</text>
</comment>
<comment type="catalytic activity">
    <reaction evidence="6 7 10">
        <text>orotidine 5'-phosphate + H(+) = UMP + CO2</text>
        <dbReference type="Rhea" id="RHEA:11596"/>
        <dbReference type="ChEBI" id="CHEBI:15378"/>
        <dbReference type="ChEBI" id="CHEBI:16526"/>
        <dbReference type="ChEBI" id="CHEBI:57538"/>
        <dbReference type="ChEBI" id="CHEBI:57865"/>
        <dbReference type="EC" id="4.1.1.23"/>
    </reaction>
</comment>
<feature type="binding site" evidence="7 9">
    <location>
        <position position="13"/>
    </location>
    <ligand>
        <name>substrate</name>
    </ligand>
</feature>
<dbReference type="Pfam" id="PF00215">
    <property type="entry name" value="OMPdecase"/>
    <property type="match status" value="1"/>
</dbReference>
<proteinExistence type="inferred from homology"/>
<dbReference type="CDD" id="cd04725">
    <property type="entry name" value="OMP_decarboxylase_like"/>
    <property type="match status" value="1"/>
</dbReference>
<evidence type="ECO:0000313" key="12">
    <source>
        <dbReference type="EMBL" id="QPC42568.1"/>
    </source>
</evidence>
<dbReference type="NCBIfam" id="TIGR01740">
    <property type="entry name" value="pyrF"/>
    <property type="match status" value="1"/>
</dbReference>
<gene>
    <name evidence="7 12" type="primary">pyrF</name>
    <name evidence="12" type="ORF">HW532_07525</name>
</gene>
<dbReference type="AlphaFoldDB" id="A0A7S8HBU4"/>
<keyword evidence="5 7" id="KW-0456">Lyase</keyword>
<evidence type="ECO:0000259" key="11">
    <source>
        <dbReference type="SMART" id="SM00934"/>
    </source>
</evidence>
<accession>A0A7S8HBU4</accession>
<evidence type="ECO:0000256" key="3">
    <source>
        <dbReference type="ARBA" id="ARBA00022793"/>
    </source>
</evidence>
<evidence type="ECO:0000256" key="10">
    <source>
        <dbReference type="RuleBase" id="RU000512"/>
    </source>
</evidence>
<organism evidence="12 13">
    <name type="scientific">Kaustia mangrovi</name>
    <dbReference type="NCBI Taxonomy" id="2593653"/>
    <lineage>
        <taxon>Bacteria</taxon>
        <taxon>Pseudomonadati</taxon>
        <taxon>Pseudomonadota</taxon>
        <taxon>Alphaproteobacteria</taxon>
        <taxon>Hyphomicrobiales</taxon>
        <taxon>Parvibaculaceae</taxon>
        <taxon>Kaustia</taxon>
    </lineage>
</organism>
<evidence type="ECO:0000313" key="13">
    <source>
        <dbReference type="Proteomes" id="UP000593594"/>
    </source>
</evidence>
<dbReference type="SMART" id="SM00934">
    <property type="entry name" value="OMPdecase"/>
    <property type="match status" value="1"/>
</dbReference>
<evidence type="ECO:0000256" key="4">
    <source>
        <dbReference type="ARBA" id="ARBA00022975"/>
    </source>
</evidence>
<feature type="binding site" evidence="7 9">
    <location>
        <position position="219"/>
    </location>
    <ligand>
        <name>substrate</name>
    </ligand>
</feature>
<dbReference type="KEGG" id="kmn:HW532_07525"/>
<dbReference type="PANTHER" id="PTHR32119">
    <property type="entry name" value="OROTIDINE 5'-PHOSPHATE DECARBOXYLASE"/>
    <property type="match status" value="1"/>
</dbReference>
<evidence type="ECO:0000256" key="2">
    <source>
        <dbReference type="ARBA" id="ARBA00004861"/>
    </source>
</evidence>
<dbReference type="NCBIfam" id="NF001273">
    <property type="entry name" value="PRK00230.1"/>
    <property type="match status" value="1"/>
</dbReference>
<evidence type="ECO:0000256" key="9">
    <source>
        <dbReference type="PIRSR" id="PIRSR614732-2"/>
    </source>
</evidence>
<dbReference type="HAMAP" id="MF_01200_B">
    <property type="entry name" value="OMPdecase_type1_B"/>
    <property type="match status" value="1"/>
</dbReference>
<evidence type="ECO:0000256" key="7">
    <source>
        <dbReference type="HAMAP-Rule" id="MF_01200"/>
    </source>
</evidence>
<evidence type="ECO:0000256" key="8">
    <source>
        <dbReference type="PIRSR" id="PIRSR614732-1"/>
    </source>
</evidence>
<comment type="subunit">
    <text evidence="7">Homodimer.</text>
</comment>
<dbReference type="GO" id="GO:0005829">
    <property type="term" value="C:cytosol"/>
    <property type="evidence" value="ECO:0007669"/>
    <property type="project" value="TreeGrafter"/>
</dbReference>
<keyword evidence="3 7" id="KW-0210">Decarboxylase</keyword>
<dbReference type="PROSITE" id="PS00156">
    <property type="entry name" value="OMPDECASE"/>
    <property type="match status" value="1"/>
</dbReference>
<dbReference type="GO" id="GO:0044205">
    <property type="term" value="P:'de novo' UMP biosynthetic process"/>
    <property type="evidence" value="ECO:0007669"/>
    <property type="project" value="UniProtKB-UniRule"/>
</dbReference>
<feature type="binding site" evidence="7 9">
    <location>
        <position position="125"/>
    </location>
    <ligand>
        <name>substrate</name>
    </ligand>
</feature>
<dbReference type="SUPFAM" id="SSF51366">
    <property type="entry name" value="Ribulose-phoshate binding barrel"/>
    <property type="match status" value="1"/>
</dbReference>
<dbReference type="InterPro" id="IPR011060">
    <property type="entry name" value="RibuloseP-bd_barrel"/>
</dbReference>
<feature type="active site" description="For OMPdecase activity" evidence="8">
    <location>
        <position position="67"/>
    </location>
</feature>
<evidence type="ECO:0000256" key="5">
    <source>
        <dbReference type="ARBA" id="ARBA00023239"/>
    </source>
</evidence>
<feature type="active site" description="For OMPdecase activity" evidence="8">
    <location>
        <position position="62"/>
    </location>
</feature>
<dbReference type="PANTHER" id="PTHR32119:SF2">
    <property type="entry name" value="OROTIDINE 5'-PHOSPHATE DECARBOXYLASE"/>
    <property type="match status" value="1"/>
</dbReference>
<dbReference type="InterPro" id="IPR014732">
    <property type="entry name" value="OMPdecase"/>
</dbReference>
<evidence type="ECO:0000256" key="6">
    <source>
        <dbReference type="ARBA" id="ARBA00049157"/>
    </source>
</evidence>
<dbReference type="EMBL" id="CP058214">
    <property type="protein sequence ID" value="QPC42568.1"/>
    <property type="molecule type" value="Genomic_DNA"/>
</dbReference>
<protein>
    <recommendedName>
        <fullName evidence="7">Orotidine 5'-phosphate decarboxylase</fullName>
        <ecNumber evidence="7">4.1.1.23</ecNumber>
    </recommendedName>
    <alternativeName>
        <fullName evidence="7">OMP decarboxylase</fullName>
        <shortName evidence="7">OMPDCase</shortName>
        <shortName evidence="7">OMPdecase</shortName>
    </alternativeName>
</protein>
<comment type="function">
    <text evidence="1 7">Catalyzes the decarboxylation of orotidine 5'-monophosphate (OMP) to uridine 5'-monophosphate (UMP).</text>
</comment>
<keyword evidence="13" id="KW-1185">Reference proteome</keyword>
<reference evidence="12 13" key="1">
    <citation type="submission" date="2020-06" db="EMBL/GenBank/DDBJ databases">
        <title>Genome sequence of 2 isolates from Red Sea Mangroves.</title>
        <authorList>
            <person name="Sefrji F."/>
            <person name="Michoud G."/>
            <person name="Merlino G."/>
            <person name="Daffonchio D."/>
        </authorList>
    </citation>
    <scope>NUCLEOTIDE SEQUENCE [LARGE SCALE GENOMIC DNA]</scope>
    <source>
        <strain evidence="12 13">R1DC25</strain>
    </source>
</reference>
<feature type="binding site" evidence="7 9">
    <location>
        <position position="190"/>
    </location>
    <ligand>
        <name>substrate</name>
    </ligand>
</feature>
<dbReference type="Gene3D" id="3.20.20.70">
    <property type="entry name" value="Aldolase class I"/>
    <property type="match status" value="1"/>
</dbReference>
<feature type="active site" description="Proton donor" evidence="7">
    <location>
        <position position="64"/>
    </location>
</feature>
<dbReference type="GO" id="GO:0006207">
    <property type="term" value="P:'de novo' pyrimidine nucleobase biosynthetic process"/>
    <property type="evidence" value="ECO:0007669"/>
    <property type="project" value="InterPro"/>
</dbReference>
<dbReference type="InterPro" id="IPR001754">
    <property type="entry name" value="OMPdeCOase_dom"/>
</dbReference>
<dbReference type="Proteomes" id="UP000593594">
    <property type="component" value="Chromosome"/>
</dbReference>
<feature type="binding site" evidence="7 9">
    <location>
        <position position="35"/>
    </location>
    <ligand>
        <name>substrate</name>
    </ligand>
</feature>
<feature type="binding site" evidence="7">
    <location>
        <begin position="62"/>
        <end position="71"/>
    </location>
    <ligand>
        <name>substrate</name>
    </ligand>
</feature>
<dbReference type="InterPro" id="IPR013785">
    <property type="entry name" value="Aldolase_TIM"/>
</dbReference>
<sequence length="248" mass="25823">MAPPDNPICVALDTTDPETAAGLARALAGTVGYVKIGLEFFYAHGRAGYERVAEAGVPIFLDLKLHDIPNTVAGGLRALMSLDPLPAIVNVHASGGPAMLRAARETVAEIDEARRPKLIAVTVLTSLDVVDLTTLGYNLGGEDTPTGHVLTLARLAHDCGLDGVVCSANDLRALRRRVPGPFLTVVPGIRPENAAHGDQKRVATPASALADGADILVIGRPITRADDPAEAARAILDEIGSARSAARE</sequence>
<evidence type="ECO:0000256" key="1">
    <source>
        <dbReference type="ARBA" id="ARBA00002356"/>
    </source>
</evidence>
<dbReference type="InterPro" id="IPR047596">
    <property type="entry name" value="OMPdecase_bac"/>
</dbReference>
<keyword evidence="4 7" id="KW-0665">Pyrimidine biosynthesis</keyword>
<dbReference type="EC" id="4.1.1.23" evidence="7"/>
<feature type="domain" description="Orotidine 5'-phosphate decarboxylase" evidence="11">
    <location>
        <begin position="7"/>
        <end position="235"/>
    </location>
</feature>
<feature type="binding site" evidence="7 9">
    <location>
        <position position="199"/>
    </location>
    <ligand>
        <name>substrate</name>
    </ligand>
</feature>
<feature type="active site" description="For OMPdecase activity" evidence="8">
    <location>
        <position position="64"/>
    </location>
</feature>
<comment type="similarity">
    <text evidence="7">Belongs to the OMP decarboxylase family. Type 1 subfamily.</text>
</comment>
<dbReference type="RefSeq" id="WP_213163802.1">
    <property type="nucleotide sequence ID" value="NZ_CP058214.1"/>
</dbReference>
<dbReference type="GO" id="GO:0004590">
    <property type="term" value="F:orotidine-5'-phosphate decarboxylase activity"/>
    <property type="evidence" value="ECO:0007669"/>
    <property type="project" value="UniProtKB-UniRule"/>
</dbReference>